<gene>
    <name evidence="2" type="ORF">QQ020_25665</name>
</gene>
<dbReference type="Pfam" id="PF00027">
    <property type="entry name" value="cNMP_binding"/>
    <property type="match status" value="1"/>
</dbReference>
<dbReference type="InterPro" id="IPR014710">
    <property type="entry name" value="RmlC-like_jellyroll"/>
</dbReference>
<dbReference type="RefSeq" id="WP_346760823.1">
    <property type="nucleotide sequence ID" value="NZ_JAUJEB010000006.1"/>
</dbReference>
<dbReference type="EMBL" id="JAUJEB010000006">
    <property type="protein sequence ID" value="MDN5215493.1"/>
    <property type="molecule type" value="Genomic_DNA"/>
</dbReference>
<evidence type="ECO:0000259" key="1">
    <source>
        <dbReference type="Pfam" id="PF00027"/>
    </source>
</evidence>
<dbReference type="InterPro" id="IPR018490">
    <property type="entry name" value="cNMP-bd_dom_sf"/>
</dbReference>
<organism evidence="2 3">
    <name type="scientific">Agaribacillus aureus</name>
    <dbReference type="NCBI Taxonomy" id="3051825"/>
    <lineage>
        <taxon>Bacteria</taxon>
        <taxon>Pseudomonadati</taxon>
        <taxon>Bacteroidota</taxon>
        <taxon>Cytophagia</taxon>
        <taxon>Cytophagales</taxon>
        <taxon>Splendidivirgaceae</taxon>
        <taxon>Agaribacillus</taxon>
    </lineage>
</organism>
<dbReference type="Gene3D" id="2.60.120.10">
    <property type="entry name" value="Jelly Rolls"/>
    <property type="match status" value="1"/>
</dbReference>
<dbReference type="Proteomes" id="UP001172083">
    <property type="component" value="Unassembled WGS sequence"/>
</dbReference>
<reference evidence="2" key="1">
    <citation type="submission" date="2023-06" db="EMBL/GenBank/DDBJ databases">
        <title>Genomic of Agaribacillus aureum.</title>
        <authorList>
            <person name="Wang G."/>
        </authorList>
    </citation>
    <scope>NUCLEOTIDE SEQUENCE</scope>
    <source>
        <strain evidence="2">BMA12</strain>
    </source>
</reference>
<dbReference type="InterPro" id="IPR000595">
    <property type="entry name" value="cNMP-bd_dom"/>
</dbReference>
<proteinExistence type="predicted"/>
<feature type="domain" description="Cyclic nucleotide-binding" evidence="1">
    <location>
        <begin position="28"/>
        <end position="115"/>
    </location>
</feature>
<dbReference type="SUPFAM" id="SSF51206">
    <property type="entry name" value="cAMP-binding domain-like"/>
    <property type="match status" value="1"/>
</dbReference>
<evidence type="ECO:0000313" key="3">
    <source>
        <dbReference type="Proteomes" id="UP001172083"/>
    </source>
</evidence>
<protein>
    <submittedName>
        <fullName evidence="2">Crp/Fnr family transcriptional regulator</fullName>
    </submittedName>
</protein>
<name>A0ABT8LGT6_9BACT</name>
<comment type="caution">
    <text evidence="2">The sequence shown here is derived from an EMBL/GenBank/DDBJ whole genome shotgun (WGS) entry which is preliminary data.</text>
</comment>
<evidence type="ECO:0000313" key="2">
    <source>
        <dbReference type="EMBL" id="MDN5215493.1"/>
    </source>
</evidence>
<keyword evidence="3" id="KW-1185">Reference proteome</keyword>
<sequence length="187" mass="22165">MQKLTDFIRYYLPNEDLEELLASFSEIKYVRRNDIFLRPPQSSGFIAFVEKGLFRVYFCDDAGKEITTWFSFEDMVITDLLSFYTGQKAFFYVQALEDCEVRLISKKRLDELYDKRPDYREFGRKFAEEALVITMQRLLTFYSKGAEEHYLELLSQPELLQRVPLKHLATYIGITDSSLSRIRKNLT</sequence>
<accession>A0ABT8LGT6</accession>
<dbReference type="CDD" id="cd00038">
    <property type="entry name" value="CAP_ED"/>
    <property type="match status" value="1"/>
</dbReference>